<dbReference type="PANTHER" id="PTHR43097:SF5">
    <property type="entry name" value="GLUTAMATE--TRNA LIGASE"/>
    <property type="match status" value="1"/>
</dbReference>
<keyword evidence="8 11" id="KW-0030">Aminoacyl-tRNA synthetase</keyword>
<dbReference type="InterPro" id="IPR001412">
    <property type="entry name" value="aa-tRNA-synth_I_CS"/>
</dbReference>
<organism evidence="15 16">
    <name type="scientific">Aquincola tertiaricarbonis</name>
    <dbReference type="NCBI Taxonomy" id="391953"/>
    <lineage>
        <taxon>Bacteria</taxon>
        <taxon>Pseudomonadati</taxon>
        <taxon>Pseudomonadota</taxon>
        <taxon>Betaproteobacteria</taxon>
        <taxon>Burkholderiales</taxon>
        <taxon>Sphaerotilaceae</taxon>
        <taxon>Aquincola</taxon>
    </lineage>
</organism>
<dbReference type="Pfam" id="PF20974">
    <property type="entry name" value="tRNA-synt_1c_C2"/>
    <property type="match status" value="1"/>
</dbReference>
<accession>A0ABY4SGL6</accession>
<dbReference type="Gene3D" id="3.40.50.620">
    <property type="entry name" value="HUPs"/>
    <property type="match status" value="1"/>
</dbReference>
<dbReference type="InterPro" id="IPR011035">
    <property type="entry name" value="Ribosomal_bL25/Gln-tRNA_synth"/>
</dbReference>
<dbReference type="InterPro" id="IPR014729">
    <property type="entry name" value="Rossmann-like_a/b/a_fold"/>
</dbReference>
<evidence type="ECO:0000256" key="9">
    <source>
        <dbReference type="ARBA" id="ARBA00048270"/>
    </source>
</evidence>
<comment type="catalytic activity">
    <reaction evidence="9">
        <text>tRNA(Gln) + L-glutamine + ATP = L-glutaminyl-tRNA(Gln) + AMP + diphosphate</text>
        <dbReference type="Rhea" id="RHEA:20121"/>
        <dbReference type="Rhea" id="RHEA-COMP:9662"/>
        <dbReference type="Rhea" id="RHEA-COMP:9681"/>
        <dbReference type="ChEBI" id="CHEBI:30616"/>
        <dbReference type="ChEBI" id="CHEBI:33019"/>
        <dbReference type="ChEBI" id="CHEBI:58359"/>
        <dbReference type="ChEBI" id="CHEBI:78442"/>
        <dbReference type="ChEBI" id="CHEBI:78521"/>
        <dbReference type="ChEBI" id="CHEBI:456215"/>
        <dbReference type="EC" id="6.1.1.18"/>
    </reaction>
</comment>
<sequence length="589" mass="65706">MSPDPEHPPHFLRAAIERDLADGTYAARRWAGSPGDAVHHASGDRDPMPVRTRFPPEPNGHLHIGHAKSIGLNFGLAREFGGVCHLRMDDTNPEKEEQAYVEGIVEMVRWLGWNWGAGDTQHLYHASDYFEFMYRAAEALVSDGLAYVDEQSGDELRASRGDYASAGVASPWRDRPREESLARLREMRKGRHPDGSMVLRARIDLASPNLQLRDPVLYRIRHVPHHRTGSAWCIYPAYIYAHPIEDALECITHSIATLEFVEHGAFYDWLLAHLVRLGLVQAPPPRQYEFGRLNLTRTVTSKRKLKALVDEGFVDGWDDPRLPTLAGLRRRGFTAAAVRNFVEATGASRHAAWVPYEALEQALRDDLDERAPRAMAVINPLPLDLQNWAEEFGTLTSVPCTAPVHPMHPQRGLRHFGLGPRLWIDRADFEAEPSKGFRRLAPGRRVRLKYGLIVECTGFQRAAGGEVESVQARIVPGSRSGTPGADAHKVSATITWLAQHDAVAAELHLLEPLFGVERPDEGEADFRSLVNPDSRRIARGFVEPTLATAGPGHHVQLERLGYFVADLHRHRAGTPVFNRSTALRSSLPG</sequence>
<dbReference type="EC" id="6.1.1.18" evidence="2 10"/>
<dbReference type="SUPFAM" id="SSF52374">
    <property type="entry name" value="Nucleotidylyl transferase"/>
    <property type="match status" value="1"/>
</dbReference>
<evidence type="ECO:0000313" key="15">
    <source>
        <dbReference type="EMBL" id="URI12118.1"/>
    </source>
</evidence>
<feature type="domain" description="tRNA synthetases class I (E and Q) anti-codon binding" evidence="14">
    <location>
        <begin position="493"/>
        <end position="566"/>
    </location>
</feature>
<dbReference type="PROSITE" id="PS00178">
    <property type="entry name" value="AA_TRNA_LIGASE_I"/>
    <property type="match status" value="1"/>
</dbReference>
<evidence type="ECO:0000256" key="5">
    <source>
        <dbReference type="ARBA" id="ARBA00022741"/>
    </source>
</evidence>
<dbReference type="Proteomes" id="UP001056201">
    <property type="component" value="Plasmid B"/>
</dbReference>
<evidence type="ECO:0000256" key="8">
    <source>
        <dbReference type="ARBA" id="ARBA00023146"/>
    </source>
</evidence>
<dbReference type="InterPro" id="IPR020059">
    <property type="entry name" value="Glu/Gln-tRNA-synth_Ib_codon-bd"/>
</dbReference>
<dbReference type="SUPFAM" id="SSF50715">
    <property type="entry name" value="Ribosomal protein L25-like"/>
    <property type="match status" value="1"/>
</dbReference>
<dbReference type="PRINTS" id="PR00987">
    <property type="entry name" value="TRNASYNTHGLU"/>
</dbReference>
<feature type="domain" description="Glutamyl/glutaminyl-tRNA synthetase class Ib anti-codon binding" evidence="13">
    <location>
        <begin position="371"/>
        <end position="473"/>
    </location>
</feature>
<evidence type="ECO:0000256" key="7">
    <source>
        <dbReference type="ARBA" id="ARBA00022917"/>
    </source>
</evidence>
<dbReference type="EMBL" id="CP097638">
    <property type="protein sequence ID" value="URI12118.1"/>
    <property type="molecule type" value="Genomic_DNA"/>
</dbReference>
<evidence type="ECO:0000256" key="3">
    <source>
        <dbReference type="ARBA" id="ARBA00022490"/>
    </source>
</evidence>
<dbReference type="RefSeq" id="WP_250200273.1">
    <property type="nucleotide sequence ID" value="NZ_CP097638.1"/>
</dbReference>
<dbReference type="NCBIfam" id="TIGR00440">
    <property type="entry name" value="glnS"/>
    <property type="match status" value="1"/>
</dbReference>
<protein>
    <recommendedName>
        <fullName evidence="2 10">Glutamine--tRNA ligase</fullName>
        <ecNumber evidence="2 10">6.1.1.18</ecNumber>
    </recommendedName>
</protein>
<dbReference type="InterPro" id="IPR004514">
    <property type="entry name" value="Gln-tRNA-synth"/>
</dbReference>
<evidence type="ECO:0000256" key="11">
    <source>
        <dbReference type="RuleBase" id="RU363037"/>
    </source>
</evidence>
<keyword evidence="15" id="KW-0614">Plasmid</keyword>
<evidence type="ECO:0000256" key="2">
    <source>
        <dbReference type="ARBA" id="ARBA00012836"/>
    </source>
</evidence>
<keyword evidence="6 11" id="KW-0067">ATP-binding</keyword>
<evidence type="ECO:0000259" key="14">
    <source>
        <dbReference type="Pfam" id="PF20974"/>
    </source>
</evidence>
<dbReference type="Pfam" id="PF03950">
    <property type="entry name" value="tRNA-synt_1c_C"/>
    <property type="match status" value="1"/>
</dbReference>
<evidence type="ECO:0000256" key="6">
    <source>
        <dbReference type="ARBA" id="ARBA00022840"/>
    </source>
</evidence>
<dbReference type="InterPro" id="IPR020056">
    <property type="entry name" value="Rbsml_bL25/Gln-tRNA_synth_N"/>
</dbReference>
<evidence type="ECO:0000313" key="16">
    <source>
        <dbReference type="Proteomes" id="UP001056201"/>
    </source>
</evidence>
<dbReference type="Gene3D" id="2.40.240.10">
    <property type="entry name" value="Ribosomal Protein L25, Chain P"/>
    <property type="match status" value="2"/>
</dbReference>
<evidence type="ECO:0000259" key="12">
    <source>
        <dbReference type="Pfam" id="PF00749"/>
    </source>
</evidence>
<keyword evidence="4 11" id="KW-0436">Ligase</keyword>
<evidence type="ECO:0000259" key="13">
    <source>
        <dbReference type="Pfam" id="PF03950"/>
    </source>
</evidence>
<geneLocation type="plasmid" evidence="15 16">
    <name>B</name>
</geneLocation>
<dbReference type="PANTHER" id="PTHR43097">
    <property type="entry name" value="GLUTAMINE-TRNA LIGASE"/>
    <property type="match status" value="1"/>
</dbReference>
<dbReference type="InterPro" id="IPR020058">
    <property type="entry name" value="Glu/Gln-tRNA-synth_Ib_cat-dom"/>
</dbReference>
<evidence type="ECO:0000256" key="1">
    <source>
        <dbReference type="ARBA" id="ARBA00005594"/>
    </source>
</evidence>
<proteinExistence type="inferred from homology"/>
<reference evidence="15" key="1">
    <citation type="submission" date="2022-05" db="EMBL/GenBank/DDBJ databases">
        <title>An RpoN-dependent PEP-CTERM gene is involved in floc formation of an Aquincola tertiaricarbonis strain.</title>
        <authorList>
            <person name="Qiu D."/>
            <person name="Xia M."/>
        </authorList>
    </citation>
    <scope>NUCLEOTIDE SEQUENCE</scope>
    <source>
        <strain evidence="15">RN12</strain>
        <plasmid evidence="15">B</plasmid>
    </source>
</reference>
<dbReference type="InterPro" id="IPR050132">
    <property type="entry name" value="Gln/Glu-tRNA_Ligase"/>
</dbReference>
<dbReference type="GO" id="GO:0004819">
    <property type="term" value="F:glutamine-tRNA ligase activity"/>
    <property type="evidence" value="ECO:0007669"/>
    <property type="project" value="UniProtKB-EC"/>
</dbReference>
<keyword evidence="3" id="KW-0963">Cytoplasm</keyword>
<dbReference type="Pfam" id="PF00749">
    <property type="entry name" value="tRNA-synt_1c"/>
    <property type="match status" value="1"/>
</dbReference>
<evidence type="ECO:0000256" key="4">
    <source>
        <dbReference type="ARBA" id="ARBA00022598"/>
    </source>
</evidence>
<dbReference type="InterPro" id="IPR049437">
    <property type="entry name" value="tRNA-synt_1c_C2"/>
</dbReference>
<feature type="domain" description="Glutamyl/glutaminyl-tRNA synthetase class Ib catalytic" evidence="12">
    <location>
        <begin position="50"/>
        <end position="365"/>
    </location>
</feature>
<evidence type="ECO:0000256" key="10">
    <source>
        <dbReference type="NCBIfam" id="TIGR00440"/>
    </source>
</evidence>
<keyword evidence="5 11" id="KW-0547">Nucleotide-binding</keyword>
<keyword evidence="7 11" id="KW-0648">Protein biosynthesis</keyword>
<name>A0ABY4SGL6_AQUTE</name>
<gene>
    <name evidence="15" type="primary">glnS</name>
    <name evidence="15" type="ORF">MW290_32475</name>
</gene>
<dbReference type="InterPro" id="IPR000924">
    <property type="entry name" value="Glu/Gln-tRNA-synth"/>
</dbReference>
<comment type="similarity">
    <text evidence="1 11">Belongs to the class-I aminoacyl-tRNA synthetase family.</text>
</comment>
<keyword evidence="16" id="KW-1185">Reference proteome</keyword>